<dbReference type="InterPro" id="IPR002938">
    <property type="entry name" value="FAD-bd"/>
</dbReference>
<evidence type="ECO:0000256" key="4">
    <source>
        <dbReference type="ARBA" id="ARBA00023002"/>
    </source>
</evidence>
<evidence type="ECO:0000256" key="2">
    <source>
        <dbReference type="ARBA" id="ARBA00022630"/>
    </source>
</evidence>
<evidence type="ECO:0000256" key="3">
    <source>
        <dbReference type="ARBA" id="ARBA00022827"/>
    </source>
</evidence>
<evidence type="ECO:0000259" key="6">
    <source>
        <dbReference type="Pfam" id="PF01494"/>
    </source>
</evidence>
<comment type="similarity">
    <text evidence="1">Belongs to the paxM FAD-dependent monooxygenase family.</text>
</comment>
<accession>A0AA39TFN3</accession>
<evidence type="ECO:0000313" key="7">
    <source>
        <dbReference type="EMBL" id="KAK0486356.1"/>
    </source>
</evidence>
<keyword evidence="2" id="KW-0285">Flavoprotein</keyword>
<dbReference type="Gene3D" id="3.50.50.60">
    <property type="entry name" value="FAD/NAD(P)-binding domain"/>
    <property type="match status" value="2"/>
</dbReference>
<protein>
    <submittedName>
        <fullName evidence="7">Flavoprotein monooxygenase acting on aromatic compound</fullName>
    </submittedName>
</protein>
<dbReference type="AlphaFoldDB" id="A0AA39TFN3"/>
<keyword evidence="8" id="KW-1185">Reference proteome</keyword>
<organism evidence="7 8">
    <name type="scientific">Armillaria novae-zelandiae</name>
    <dbReference type="NCBI Taxonomy" id="153914"/>
    <lineage>
        <taxon>Eukaryota</taxon>
        <taxon>Fungi</taxon>
        <taxon>Dikarya</taxon>
        <taxon>Basidiomycota</taxon>
        <taxon>Agaricomycotina</taxon>
        <taxon>Agaricomycetes</taxon>
        <taxon>Agaricomycetidae</taxon>
        <taxon>Agaricales</taxon>
        <taxon>Marasmiineae</taxon>
        <taxon>Physalacriaceae</taxon>
        <taxon>Armillaria</taxon>
    </lineage>
</organism>
<reference evidence="7" key="1">
    <citation type="submission" date="2023-06" db="EMBL/GenBank/DDBJ databases">
        <authorList>
            <consortium name="Lawrence Berkeley National Laboratory"/>
            <person name="Ahrendt S."/>
            <person name="Sahu N."/>
            <person name="Indic B."/>
            <person name="Wong-Bajracharya J."/>
            <person name="Merenyi Z."/>
            <person name="Ke H.-M."/>
            <person name="Monk M."/>
            <person name="Kocsube S."/>
            <person name="Drula E."/>
            <person name="Lipzen A."/>
            <person name="Balint B."/>
            <person name="Henrissat B."/>
            <person name="Andreopoulos B."/>
            <person name="Martin F.M."/>
            <person name="Harder C.B."/>
            <person name="Rigling D."/>
            <person name="Ford K.L."/>
            <person name="Foster G.D."/>
            <person name="Pangilinan J."/>
            <person name="Papanicolaou A."/>
            <person name="Barry K."/>
            <person name="LaButti K."/>
            <person name="Viragh M."/>
            <person name="Koriabine M."/>
            <person name="Yan M."/>
            <person name="Riley R."/>
            <person name="Champramary S."/>
            <person name="Plett K.L."/>
            <person name="Tsai I.J."/>
            <person name="Slot J."/>
            <person name="Sipos G."/>
            <person name="Plett J."/>
            <person name="Nagy L.G."/>
            <person name="Grigoriev I.V."/>
        </authorList>
    </citation>
    <scope>NUCLEOTIDE SEQUENCE</scope>
    <source>
        <strain evidence="7">ICMP 16352</strain>
    </source>
</reference>
<gene>
    <name evidence="7" type="ORF">IW261DRAFT_1559759</name>
</gene>
<keyword evidence="4" id="KW-0560">Oxidoreductase</keyword>
<feature type="domain" description="FAD-binding" evidence="6">
    <location>
        <begin position="226"/>
        <end position="266"/>
    </location>
</feature>
<dbReference type="EMBL" id="JAUEPR010000004">
    <property type="protein sequence ID" value="KAK0486356.1"/>
    <property type="molecule type" value="Genomic_DNA"/>
</dbReference>
<evidence type="ECO:0000313" key="8">
    <source>
        <dbReference type="Proteomes" id="UP001175227"/>
    </source>
</evidence>
<keyword evidence="5 7" id="KW-0503">Monooxygenase</keyword>
<dbReference type="GO" id="GO:0071949">
    <property type="term" value="F:FAD binding"/>
    <property type="evidence" value="ECO:0007669"/>
    <property type="project" value="InterPro"/>
</dbReference>
<evidence type="ECO:0000256" key="5">
    <source>
        <dbReference type="ARBA" id="ARBA00023033"/>
    </source>
</evidence>
<dbReference type="Pfam" id="PF01494">
    <property type="entry name" value="FAD_binding_3"/>
    <property type="match status" value="2"/>
</dbReference>
<dbReference type="InterPro" id="IPR050493">
    <property type="entry name" value="FAD-dep_Monooxygenase_BioMet"/>
</dbReference>
<evidence type="ECO:0000256" key="1">
    <source>
        <dbReference type="ARBA" id="ARBA00007992"/>
    </source>
</evidence>
<sequence>MKVCIIGAGMGGLAASIALQQDGHETVVYERVSDLRPIGAAISVWCNGVKVLAKLGLLKEVERVSGRMDRMSYRKWDSGEVYCDFSLLPLYEEVKQRAYPIARSELQKMLLDANAPAPIHLQKRAVSYSTSEDGVTVSFEDGTTETSDFVVIADGTHSKLRNQVTKTEIQRDYVGYVNWNGPIEMKEFEGLISKDNWTQFVGEGKRIPPKVARVEIHDTKTLPTLVDLESGRALLIGDAAHATCPDLGQGGCQAFEDAINGVQRTAELVLRARKRSGVTHQMGDPQETLDWYEELKAEDGTGIMRGMIKTILGAPAQL</sequence>
<name>A0AA39TFN3_9AGAR</name>
<proteinExistence type="inferred from homology"/>
<keyword evidence="3" id="KW-0274">FAD</keyword>
<dbReference type="PRINTS" id="PR00420">
    <property type="entry name" value="RNGMNOXGNASE"/>
</dbReference>
<dbReference type="PANTHER" id="PTHR13789:SF309">
    <property type="entry name" value="PUTATIVE (AFU_ORTHOLOGUE AFUA_6G14510)-RELATED"/>
    <property type="match status" value="1"/>
</dbReference>
<dbReference type="InterPro" id="IPR036188">
    <property type="entry name" value="FAD/NAD-bd_sf"/>
</dbReference>
<dbReference type="PANTHER" id="PTHR13789">
    <property type="entry name" value="MONOOXYGENASE"/>
    <property type="match status" value="1"/>
</dbReference>
<dbReference type="GO" id="GO:0004497">
    <property type="term" value="F:monooxygenase activity"/>
    <property type="evidence" value="ECO:0007669"/>
    <property type="project" value="UniProtKB-KW"/>
</dbReference>
<feature type="domain" description="FAD-binding" evidence="6">
    <location>
        <begin position="2"/>
        <end position="166"/>
    </location>
</feature>
<dbReference type="Proteomes" id="UP001175227">
    <property type="component" value="Unassembled WGS sequence"/>
</dbReference>
<dbReference type="SUPFAM" id="SSF51905">
    <property type="entry name" value="FAD/NAD(P)-binding domain"/>
    <property type="match status" value="1"/>
</dbReference>
<comment type="caution">
    <text evidence="7">The sequence shown here is derived from an EMBL/GenBank/DDBJ whole genome shotgun (WGS) entry which is preliminary data.</text>
</comment>